<dbReference type="GO" id="GO:0005737">
    <property type="term" value="C:cytoplasm"/>
    <property type="evidence" value="ECO:0007669"/>
    <property type="project" value="TreeGrafter"/>
</dbReference>
<dbReference type="KEGG" id="mmil:sm9_1057"/>
<organism evidence="3 4">
    <name type="scientific">Methanobrevibacter millerae</name>
    <dbReference type="NCBI Taxonomy" id="230361"/>
    <lineage>
        <taxon>Archaea</taxon>
        <taxon>Methanobacteriati</taxon>
        <taxon>Methanobacteriota</taxon>
        <taxon>Methanomada group</taxon>
        <taxon>Methanobacteria</taxon>
        <taxon>Methanobacteriales</taxon>
        <taxon>Methanobacteriaceae</taxon>
        <taxon>Methanobrevibacter</taxon>
    </lineage>
</organism>
<name>A0A0U2L5B5_9EURY</name>
<gene>
    <name evidence="3" type="ORF">sm9_1057</name>
</gene>
<evidence type="ECO:0000313" key="3">
    <source>
        <dbReference type="EMBL" id="ALT68846.1"/>
    </source>
</evidence>
<evidence type="ECO:0000313" key="4">
    <source>
        <dbReference type="Proteomes" id="UP000067738"/>
    </source>
</evidence>
<dbReference type="InterPro" id="IPR032466">
    <property type="entry name" value="Metal_Hydrolase"/>
</dbReference>
<sequence>MQKVINSHCHIYPEKIASKAVEGIKNFYDLNMSLNGRTDDLIKDGSKVGVVHYLVHSVATTPKQVKSINEFISYEVKSHNGLFTGFGTLHPDSDDIEGDFNYLCDLGLKGVKLHPDFQLFALNEKKAFDLGEVIAAGDVPLLIHCGDFRYNYSNPEQLIPFLDNFPELTVIGAHFAGWSMWEDATRQLAGRQNLYVDLSSSLYALSAETANELIHAYGTDKVLWGTDYPMWDSVSEMEYFNRIDLTDEERSMILYENAAKLLKLE</sequence>
<dbReference type="Pfam" id="PF04909">
    <property type="entry name" value="Amidohydro_2"/>
    <property type="match status" value="1"/>
</dbReference>
<keyword evidence="3" id="KW-0378">Hydrolase</keyword>
<dbReference type="GO" id="GO:0016787">
    <property type="term" value="F:hydrolase activity"/>
    <property type="evidence" value="ECO:0007669"/>
    <property type="project" value="UniProtKB-KW"/>
</dbReference>
<evidence type="ECO:0000256" key="1">
    <source>
        <dbReference type="ARBA" id="ARBA00023239"/>
    </source>
</evidence>
<dbReference type="EMBL" id="CP011266">
    <property type="protein sequence ID" value="ALT68846.1"/>
    <property type="molecule type" value="Genomic_DNA"/>
</dbReference>
<dbReference type="AlphaFoldDB" id="A0A0U2L5B5"/>
<dbReference type="GeneID" id="26736026"/>
<proteinExistence type="predicted"/>
<dbReference type="PATRIC" id="fig|230361.4.peg.1089"/>
<dbReference type="RefSeq" id="WP_058739133.1">
    <property type="nucleotide sequence ID" value="NZ_CP011266.1"/>
</dbReference>
<dbReference type="Gene3D" id="3.20.20.140">
    <property type="entry name" value="Metal-dependent hydrolases"/>
    <property type="match status" value="1"/>
</dbReference>
<feature type="domain" description="Amidohydrolase-related" evidence="2">
    <location>
        <begin position="6"/>
        <end position="264"/>
    </location>
</feature>
<dbReference type="GO" id="GO:0016831">
    <property type="term" value="F:carboxy-lyase activity"/>
    <property type="evidence" value="ECO:0007669"/>
    <property type="project" value="InterPro"/>
</dbReference>
<dbReference type="SUPFAM" id="SSF51556">
    <property type="entry name" value="Metallo-dependent hydrolases"/>
    <property type="match status" value="1"/>
</dbReference>
<dbReference type="InterPro" id="IPR032465">
    <property type="entry name" value="ACMSD"/>
</dbReference>
<dbReference type="InterPro" id="IPR006680">
    <property type="entry name" value="Amidohydro-rel"/>
</dbReference>
<dbReference type="GO" id="GO:0019748">
    <property type="term" value="P:secondary metabolic process"/>
    <property type="evidence" value="ECO:0007669"/>
    <property type="project" value="TreeGrafter"/>
</dbReference>
<accession>A0A0U2L5B5</accession>
<dbReference type="Proteomes" id="UP000067738">
    <property type="component" value="Chromosome"/>
</dbReference>
<keyword evidence="4" id="KW-1185">Reference proteome</keyword>
<protein>
    <submittedName>
        <fullName evidence="3">Amidohydrolase</fullName>
    </submittedName>
</protein>
<keyword evidence="1" id="KW-0456">Lyase</keyword>
<evidence type="ECO:0000259" key="2">
    <source>
        <dbReference type="Pfam" id="PF04909"/>
    </source>
</evidence>
<reference evidence="3 4" key="1">
    <citation type="submission" date="2015-04" db="EMBL/GenBank/DDBJ databases">
        <title>The complete genome sequence of the rumen methanogen Methanobrevibacter millerae SM9.</title>
        <authorList>
            <person name="Leahy S.C."/>
            <person name="Kelly W.J."/>
            <person name="Pacheco D.M."/>
            <person name="Li D."/>
            <person name="Altermann E."/>
            <person name="Attwood G.T."/>
        </authorList>
    </citation>
    <scope>NUCLEOTIDE SEQUENCE [LARGE SCALE GENOMIC DNA]</scope>
    <source>
        <strain evidence="3 4">SM9</strain>
    </source>
</reference>
<dbReference type="PANTHER" id="PTHR21240:SF28">
    <property type="entry name" value="ISO-OROTATE DECARBOXYLASE (EUROFUNG)"/>
    <property type="match status" value="1"/>
</dbReference>
<dbReference type="PANTHER" id="PTHR21240">
    <property type="entry name" value="2-AMINO-3-CARBOXYLMUCONATE-6-SEMIALDEHYDE DECARBOXYLASE"/>
    <property type="match status" value="1"/>
</dbReference>
<dbReference type="OrthoDB" id="34429at2157"/>